<feature type="binding site" evidence="1">
    <location>
        <begin position="122"/>
        <end position="124"/>
    </location>
    <ligand>
        <name>NAD(+)</name>
        <dbReference type="ChEBI" id="CHEBI:57540"/>
        <label>1</label>
    </ligand>
</feature>
<dbReference type="SUPFAM" id="SSF52540">
    <property type="entry name" value="P-loop containing nucleoside triphosphate hydrolases"/>
    <property type="match status" value="1"/>
</dbReference>
<keyword evidence="3" id="KW-0548">Nucleotidyltransferase</keyword>
<dbReference type="GO" id="GO:0050262">
    <property type="term" value="F:ribosylnicotinamide kinase activity"/>
    <property type="evidence" value="ECO:0007669"/>
    <property type="project" value="UniProtKB-EC"/>
</dbReference>
<dbReference type="InParanoid" id="A0A6G9IEJ4"/>
<dbReference type="NCBIfam" id="TIGR00125">
    <property type="entry name" value="cyt_tran_rel"/>
    <property type="match status" value="1"/>
</dbReference>
<feature type="domain" description="Cytidyltransferase-like" evidence="2">
    <location>
        <begin position="14"/>
        <end position="50"/>
    </location>
</feature>
<dbReference type="Gene3D" id="3.40.50.620">
    <property type="entry name" value="HUPs"/>
    <property type="match status" value="1"/>
</dbReference>
<dbReference type="InterPro" id="IPR027417">
    <property type="entry name" value="P-loop_NTPase"/>
</dbReference>
<keyword evidence="4" id="KW-1185">Reference proteome</keyword>
<dbReference type="Proteomes" id="UP000501168">
    <property type="component" value="Chromosome"/>
</dbReference>
<dbReference type="PIRSF" id="PIRSF004776">
    <property type="entry name" value="NadR_NMNAT/RNK"/>
    <property type="match status" value="1"/>
</dbReference>
<dbReference type="Gene3D" id="3.40.50.300">
    <property type="entry name" value="P-loop containing nucleotide triphosphate hydrolases"/>
    <property type="match status" value="1"/>
</dbReference>
<dbReference type="FunCoup" id="A0A6G9IEJ4">
    <property type="interactions" value="11"/>
</dbReference>
<keyword evidence="3" id="KW-0808">Transferase</keyword>
<dbReference type="Pfam" id="PF01467">
    <property type="entry name" value="CTP_transf_like"/>
    <property type="match status" value="1"/>
</dbReference>
<evidence type="ECO:0000313" key="4">
    <source>
        <dbReference type="Proteomes" id="UP000501168"/>
    </source>
</evidence>
<reference evidence="3 4" key="1">
    <citation type="submission" date="2020-03" db="EMBL/GenBank/DDBJ databases">
        <title>Complete genome sequence of Orbus sp. IPMB12 (BCRC 80908).</title>
        <authorList>
            <person name="Lo W.-S."/>
            <person name="Chang T.-H."/>
            <person name="Kuo C.-H."/>
        </authorList>
    </citation>
    <scope>NUCLEOTIDE SEQUENCE [LARGE SCALE GENOMIC DNA]</scope>
    <source>
        <strain evidence="3 4">IPMB12</strain>
    </source>
</reference>
<feature type="binding site" evidence="1">
    <location>
        <begin position="89"/>
        <end position="102"/>
    </location>
    <ligand>
        <name>NAD(+)</name>
        <dbReference type="ChEBI" id="CHEBI:57540"/>
        <label>1</label>
    </ligand>
</feature>
<dbReference type="InterPro" id="IPR014729">
    <property type="entry name" value="Rossmann-like_a/b/a_fold"/>
</dbReference>
<keyword evidence="3" id="KW-0418">Kinase</keyword>
<dbReference type="SUPFAM" id="SSF52374">
    <property type="entry name" value="Nucleotidylyl transferase"/>
    <property type="match status" value="1"/>
</dbReference>
<keyword evidence="1" id="KW-0547">Nucleotide-binding</keyword>
<dbReference type="EC" id="2.7.1.22" evidence="3"/>
<protein>
    <submittedName>
        <fullName evidence="3">Multifunctional transcriptional regulator/nicotinamide-nucleotide adenylyltransferase/ribosylnicotinamide kinase NadR</fullName>
        <ecNumber evidence="3">2.7.1.22</ecNumber>
        <ecNumber evidence="3">2.7.7.1</ecNumber>
    </submittedName>
</protein>
<dbReference type="GO" id="GO:0009435">
    <property type="term" value="P:NAD+ biosynthetic process"/>
    <property type="evidence" value="ECO:0007669"/>
    <property type="project" value="InterPro"/>
</dbReference>
<evidence type="ECO:0000313" key="3">
    <source>
        <dbReference type="EMBL" id="QIQ22229.1"/>
    </source>
</evidence>
<dbReference type="GO" id="GO:0000309">
    <property type="term" value="F:nicotinamide-nucleotide adenylyltransferase activity"/>
    <property type="evidence" value="ECO:0007669"/>
    <property type="project" value="UniProtKB-EC"/>
</dbReference>
<dbReference type="GO" id="GO:0000166">
    <property type="term" value="F:nucleotide binding"/>
    <property type="evidence" value="ECO:0007669"/>
    <property type="project" value="UniProtKB-KW"/>
</dbReference>
<dbReference type="InterPro" id="IPR004821">
    <property type="entry name" value="Cyt_trans-like"/>
</dbReference>
<dbReference type="PANTHER" id="PTHR37512">
    <property type="entry name" value="TRIFUNCTIONAL NAD BIOSYNTHESIS/REGULATOR PROTEIN NADR"/>
    <property type="match status" value="1"/>
</dbReference>
<dbReference type="NCBIfam" id="NF005988">
    <property type="entry name" value="PRK08099.1"/>
    <property type="match status" value="1"/>
</dbReference>
<name>A0A6G9IEJ4_9GAMM</name>
<dbReference type="RefSeq" id="WP_166917525.1">
    <property type="nucleotide sequence ID" value="NZ_CP050253.1"/>
</dbReference>
<sequence>MKSTHHKSYSVGLAFGKFYPLHSGHIFMIEKAASQVDELHVILGCEAERDLKLFQESNLPKQPMVKDRFLWLQETFKNRPNIQIHVLDEAGIAYYPNGWKDWSDRVKSILKQKNVTPTVIFTSEPQDAERHALYYGCPVKLVDEDRSFMNISATKIRMNPYDNWGFIAKAARPFFVKRICIIGNKESGNLAQQFANFYNTEYISNGYINYIQRELNHKEHVLQEDDYINIALLHAQRLEESAYRANRYIFTDLDFVTLQSYFKTVFGHKNPLIDGLISHLSFDLTIDLTVDKKMSSRSAYFDTILEQVKSHLS</sequence>
<feature type="binding site" evidence="1">
    <location>
        <position position="22"/>
    </location>
    <ligand>
        <name>NAD(+)</name>
        <dbReference type="ChEBI" id="CHEBI:57540"/>
        <label>1</label>
    </ligand>
</feature>
<dbReference type="InterPro" id="IPR052735">
    <property type="entry name" value="NAD_biosynth-regulator"/>
</dbReference>
<dbReference type="EMBL" id="CP050253">
    <property type="protein sequence ID" value="QIQ22229.1"/>
    <property type="molecule type" value="Genomic_DNA"/>
</dbReference>
<feature type="binding site" evidence="1">
    <location>
        <begin position="15"/>
        <end position="18"/>
    </location>
    <ligand>
        <name>NAD(+)</name>
        <dbReference type="ChEBI" id="CHEBI:57540"/>
        <label>1</label>
    </ligand>
</feature>
<dbReference type="InterPro" id="IPR016429">
    <property type="entry name" value="NAD_NadR"/>
</dbReference>
<dbReference type="EC" id="2.7.7.1" evidence="3"/>
<dbReference type="KEGG" id="orb:IPMB12_11330"/>
<evidence type="ECO:0000259" key="2">
    <source>
        <dbReference type="Pfam" id="PF01467"/>
    </source>
</evidence>
<feature type="binding site" evidence="1">
    <location>
        <begin position="149"/>
        <end position="151"/>
    </location>
    <ligand>
        <name>NAD(+)</name>
        <dbReference type="ChEBI" id="CHEBI:57540"/>
        <label>1</label>
    </ligand>
</feature>
<dbReference type="PANTHER" id="PTHR37512:SF1">
    <property type="entry name" value="NADR_TTD14 AAA DOMAIN-CONTAINING PROTEIN"/>
    <property type="match status" value="1"/>
</dbReference>
<proteinExistence type="predicted"/>
<feature type="binding site" evidence="1">
    <location>
        <position position="49"/>
    </location>
    <ligand>
        <name>NAD(+)</name>
        <dbReference type="ChEBI" id="CHEBI:57540"/>
        <label>1</label>
    </ligand>
</feature>
<evidence type="ECO:0000256" key="1">
    <source>
        <dbReference type="PIRSR" id="PIRSR004776-1"/>
    </source>
</evidence>
<organism evidence="3 4">
    <name type="scientific">Zophobihabitans entericus</name>
    <dbReference type="NCBI Taxonomy" id="1635327"/>
    <lineage>
        <taxon>Bacteria</taxon>
        <taxon>Pseudomonadati</taxon>
        <taxon>Pseudomonadota</taxon>
        <taxon>Gammaproteobacteria</taxon>
        <taxon>Orbales</taxon>
        <taxon>Orbaceae</taxon>
        <taxon>Zophobihabitans</taxon>
    </lineage>
</organism>
<accession>A0A6G9IEJ4</accession>
<dbReference type="AlphaFoldDB" id="A0A6G9IEJ4"/>
<gene>
    <name evidence="3" type="primary">nadR</name>
    <name evidence="3" type="ORF">IPMB12_11330</name>
</gene>